<evidence type="ECO:0000256" key="2">
    <source>
        <dbReference type="ARBA" id="ARBA00011900"/>
    </source>
</evidence>
<dbReference type="InterPro" id="IPR029063">
    <property type="entry name" value="SAM-dependent_MTases_sf"/>
</dbReference>
<dbReference type="PROSITE" id="PS00092">
    <property type="entry name" value="N6_MTASE"/>
    <property type="match status" value="1"/>
</dbReference>
<accession>A0A0H2UW98</accession>
<keyword evidence="8" id="KW-0175">Coiled coil</keyword>
<keyword evidence="6" id="KW-0680">Restriction system</keyword>
<evidence type="ECO:0000256" key="3">
    <source>
        <dbReference type="ARBA" id="ARBA00022603"/>
    </source>
</evidence>
<comment type="catalytic activity">
    <reaction evidence="7">
        <text>a 2'-deoxyadenosine in DNA + S-adenosyl-L-methionine = an N(6)-methyl-2'-deoxyadenosine in DNA + S-adenosyl-L-homocysteine + H(+)</text>
        <dbReference type="Rhea" id="RHEA:15197"/>
        <dbReference type="Rhea" id="RHEA-COMP:12418"/>
        <dbReference type="Rhea" id="RHEA-COMP:12419"/>
        <dbReference type="ChEBI" id="CHEBI:15378"/>
        <dbReference type="ChEBI" id="CHEBI:57856"/>
        <dbReference type="ChEBI" id="CHEBI:59789"/>
        <dbReference type="ChEBI" id="CHEBI:90615"/>
        <dbReference type="ChEBI" id="CHEBI:90616"/>
        <dbReference type="EC" id="2.1.1.72"/>
    </reaction>
</comment>
<keyword evidence="3" id="KW-0489">Methyltransferase</keyword>
<evidence type="ECO:0000259" key="10">
    <source>
        <dbReference type="Pfam" id="PF12161"/>
    </source>
</evidence>
<dbReference type="PANTHER" id="PTHR42933:SF1">
    <property type="entry name" value="SITE-SPECIFIC DNA-METHYLTRANSFERASE (ADENINE-SPECIFIC)"/>
    <property type="match status" value="1"/>
</dbReference>
<dbReference type="InterPro" id="IPR051537">
    <property type="entry name" value="DNA_Adenine_Mtase"/>
</dbReference>
<dbReference type="InterPro" id="IPR038333">
    <property type="entry name" value="T1MK-like_N_sf"/>
</dbReference>
<feature type="domain" description="DNA methylase adenine-specific" evidence="9">
    <location>
        <begin position="171"/>
        <end position="476"/>
    </location>
</feature>
<reference evidence="11 12" key="1">
    <citation type="journal article" date="2002" name="Proc. Natl. Acad. Sci. U.S.A.">
        <title>Genome sequence of a serotype M3 strain of group A Streptococcus: phage-encoded toxins, the high-virulence phenotype, and clone emergence.</title>
        <authorList>
            <person name="Beres S.B."/>
            <person name="Sylva G.L."/>
            <person name="Barbian K.D."/>
            <person name="Lei B."/>
            <person name="Hoff J.S."/>
            <person name="Mammarella N.D."/>
            <person name="Liu M.Y."/>
            <person name="Smoot J.C."/>
            <person name="Porcella S.F."/>
            <person name="Parkins L.D."/>
            <person name="Campbell D.S."/>
            <person name="Smith T.M."/>
            <person name="McCormick J.K."/>
            <person name="Leung D.Y."/>
            <person name="Schlievert P.M."/>
            <person name="Musser J.M."/>
        </authorList>
    </citation>
    <scope>NUCLEOTIDE SEQUENCE [LARGE SCALE GENOMIC DNA]</scope>
    <source>
        <strain evidence="12">ATCC BAA-595 / MGAS315</strain>
    </source>
</reference>
<dbReference type="GO" id="GO:0032259">
    <property type="term" value="P:methylation"/>
    <property type="evidence" value="ECO:0007669"/>
    <property type="project" value="UniProtKB-KW"/>
</dbReference>
<dbReference type="GO" id="GO:0009007">
    <property type="term" value="F:site-specific DNA-methyltransferase (adenine-specific) activity"/>
    <property type="evidence" value="ECO:0007669"/>
    <property type="project" value="UniProtKB-EC"/>
</dbReference>
<organism evidence="11 12">
    <name type="scientific">Streptococcus pyogenes serotype M3 (strain ATCC BAA-595 / MGAS315)</name>
    <dbReference type="NCBI Taxonomy" id="198466"/>
    <lineage>
        <taxon>Bacteria</taxon>
        <taxon>Bacillati</taxon>
        <taxon>Bacillota</taxon>
        <taxon>Bacilli</taxon>
        <taxon>Lactobacillales</taxon>
        <taxon>Streptococcaceae</taxon>
        <taxon>Streptococcus</taxon>
    </lineage>
</organism>
<evidence type="ECO:0000256" key="6">
    <source>
        <dbReference type="ARBA" id="ARBA00022747"/>
    </source>
</evidence>
<keyword evidence="4" id="KW-0808">Transferase</keyword>
<protein>
    <recommendedName>
        <fullName evidence="2">site-specific DNA-methyltransferase (adenine-specific)</fullName>
        <ecNumber evidence="2">2.1.1.72</ecNumber>
    </recommendedName>
</protein>
<feature type="coiled-coil region" evidence="8">
    <location>
        <begin position="489"/>
        <end position="516"/>
    </location>
</feature>
<dbReference type="AlphaFoldDB" id="A0A0H2UW98"/>
<dbReference type="REBASE" id="6242">
    <property type="entry name" value="M.SpyM315ORF1644P"/>
</dbReference>
<dbReference type="PRINTS" id="PR00507">
    <property type="entry name" value="N12N6MTFRASE"/>
</dbReference>
<gene>
    <name evidence="11" type="primary">hsdM</name>
    <name evidence="11" type="ordered locus">SpyM3_1644</name>
</gene>
<dbReference type="RefSeq" id="WP_011054994.1">
    <property type="nucleotide sequence ID" value="NC_004070.1"/>
</dbReference>
<dbReference type="SUPFAM" id="SSF53335">
    <property type="entry name" value="S-adenosyl-L-methionine-dependent methyltransferases"/>
    <property type="match status" value="1"/>
</dbReference>
<evidence type="ECO:0000256" key="7">
    <source>
        <dbReference type="ARBA" id="ARBA00047942"/>
    </source>
</evidence>
<dbReference type="GO" id="GO:0003677">
    <property type="term" value="F:DNA binding"/>
    <property type="evidence" value="ECO:0007669"/>
    <property type="project" value="InterPro"/>
</dbReference>
<keyword evidence="5" id="KW-0949">S-adenosyl-L-methionine</keyword>
<evidence type="ECO:0000256" key="8">
    <source>
        <dbReference type="SAM" id="Coils"/>
    </source>
</evidence>
<name>A0A0H2UW98_STRP3</name>
<dbReference type="Proteomes" id="UP000000564">
    <property type="component" value="Chromosome"/>
</dbReference>
<evidence type="ECO:0000256" key="1">
    <source>
        <dbReference type="ARBA" id="ARBA00006594"/>
    </source>
</evidence>
<evidence type="ECO:0000259" key="9">
    <source>
        <dbReference type="Pfam" id="PF02384"/>
    </source>
</evidence>
<comment type="similarity">
    <text evidence="1">Belongs to the N(4)/N(6)-methyltransferase family.</text>
</comment>
<proteinExistence type="inferred from homology"/>
<sequence>MAEKTTSLRQALWHSADQLRGQMDANDYKNYLLGLIFYKHLSDKLLLAVCDNLEKHFNTFTEAQKIFEDAYQDEDLKDDLISVVTGDLGYFIEPTLTFEKLIQDVYHNTFQLESLAQGFHDIEQNGEDFENLFEDIDLYSKKLGSTPQKQNQTIANVMKTLNEIDFEAVDGDTLGDAYEYLIGEFASESGKKAGEFYTPQAVSHLMTQIVFLGCEDQKGMTLYDPAMGSGSLLLNAKKYSNQSDTVSYYGQEINTSTYNLARMNMMLHGVAIENQHLSNADTLDADWPTDEPTNFDGVLMNPPYSLKWSATAGFLTDPRFSSYGVLAPKSKADFAFLLHGFYHLKNTGTMAIVLPHGVLFRGAAEGKIRQKLLEQGAIDTIIGLPSNIFYNTSIPTTIIILKKNRTNKDVFFIDASKEFDKGKNQNTMTDSHIKKILDAYKSRDNSDKFSYLASFDEIIENDYNLNIPRYVDTFEEVPVKPLPELAKQLSDIDQEIAKTNAKLDQLMKQLVGTTKEAQDELDTFRN</sequence>
<dbReference type="Gene3D" id="1.20.1260.30">
    <property type="match status" value="1"/>
</dbReference>
<dbReference type="Gene3D" id="3.40.50.150">
    <property type="entry name" value="Vaccinia Virus protein VP39"/>
    <property type="match status" value="1"/>
</dbReference>
<dbReference type="GO" id="GO:0008170">
    <property type="term" value="F:N-methyltransferase activity"/>
    <property type="evidence" value="ECO:0007669"/>
    <property type="project" value="InterPro"/>
</dbReference>
<dbReference type="InterPro" id="IPR004546">
    <property type="entry name" value="Restrct_endonuc_T1M"/>
</dbReference>
<dbReference type="Pfam" id="PF02384">
    <property type="entry name" value="N6_Mtase"/>
    <property type="match status" value="1"/>
</dbReference>
<dbReference type="EC" id="2.1.1.72" evidence="2"/>
<dbReference type="InterPro" id="IPR022749">
    <property type="entry name" value="D12N6_MeTrfase_N"/>
</dbReference>
<dbReference type="Pfam" id="PF12161">
    <property type="entry name" value="HsdM_N"/>
    <property type="match status" value="1"/>
</dbReference>
<evidence type="ECO:0000256" key="4">
    <source>
        <dbReference type="ARBA" id="ARBA00022679"/>
    </source>
</evidence>
<dbReference type="PANTHER" id="PTHR42933">
    <property type="entry name" value="SLR6095 PROTEIN"/>
    <property type="match status" value="1"/>
</dbReference>
<dbReference type="EMBL" id="AE014074">
    <property type="protein sequence ID" value="AAM80251.1"/>
    <property type="molecule type" value="Genomic_DNA"/>
</dbReference>
<dbReference type="KEGG" id="spg:SpyM3_1644"/>
<evidence type="ECO:0000313" key="12">
    <source>
        <dbReference type="Proteomes" id="UP000000564"/>
    </source>
</evidence>
<feature type="domain" description="N6 adenine-specific DNA methyltransferase N-terminal" evidence="10">
    <location>
        <begin position="8"/>
        <end position="160"/>
    </location>
</feature>
<evidence type="ECO:0000256" key="5">
    <source>
        <dbReference type="ARBA" id="ARBA00022691"/>
    </source>
</evidence>
<dbReference type="NCBIfam" id="TIGR00497">
    <property type="entry name" value="hsdM"/>
    <property type="match status" value="1"/>
</dbReference>
<dbReference type="InterPro" id="IPR003356">
    <property type="entry name" value="DNA_methylase_A-5"/>
</dbReference>
<dbReference type="InterPro" id="IPR002052">
    <property type="entry name" value="DNA_methylase_N6_adenine_CS"/>
</dbReference>
<evidence type="ECO:0000313" key="11">
    <source>
        <dbReference type="EMBL" id="AAM80251.1"/>
    </source>
</evidence>
<dbReference type="HOGENOM" id="CLU_013049_0_2_9"/>
<dbReference type="GO" id="GO:0009307">
    <property type="term" value="P:DNA restriction-modification system"/>
    <property type="evidence" value="ECO:0007669"/>
    <property type="project" value="UniProtKB-KW"/>
</dbReference>